<name>A0ABQ8JM38_DERPT</name>
<dbReference type="EMBL" id="NJHN03000032">
    <property type="protein sequence ID" value="KAH9423492.1"/>
    <property type="molecule type" value="Genomic_DNA"/>
</dbReference>
<comment type="caution">
    <text evidence="1">The sequence shown here is derived from an EMBL/GenBank/DDBJ whole genome shotgun (WGS) entry which is preliminary data.</text>
</comment>
<keyword evidence="2" id="KW-1185">Reference proteome</keyword>
<sequence length="124" mass="13125">MVVVVQLIIAAIFYVFVLNDLTIPGIHVSNFTADIVAYLPNASSASHFIKFFCPCDVPGSESVSVTETFETICDDGGGGGGGCCAVTILSSVEIFVSARIDTELLLLLIKIESGSFVDGDEEDR</sequence>
<reference evidence="1 2" key="2">
    <citation type="journal article" date="2022" name="Mol. Biol. Evol.">
        <title>Comparative Genomics Reveals Insights into the Divergent Evolution of Astigmatic Mites and Household Pest Adaptations.</title>
        <authorList>
            <person name="Xiong Q."/>
            <person name="Wan A.T."/>
            <person name="Liu X."/>
            <person name="Fung C.S."/>
            <person name="Xiao X."/>
            <person name="Malainual N."/>
            <person name="Hou J."/>
            <person name="Wang L."/>
            <person name="Wang M."/>
            <person name="Yang K.Y."/>
            <person name="Cui Y."/>
            <person name="Leung E.L."/>
            <person name="Nong W."/>
            <person name="Shin S.K."/>
            <person name="Au S.W."/>
            <person name="Jeong K.Y."/>
            <person name="Chew F.T."/>
            <person name="Hui J.H."/>
            <person name="Leung T.F."/>
            <person name="Tungtrongchitr A."/>
            <person name="Zhong N."/>
            <person name="Liu Z."/>
            <person name="Tsui S.K."/>
        </authorList>
    </citation>
    <scope>NUCLEOTIDE SEQUENCE [LARGE SCALE GENOMIC DNA]</scope>
    <source>
        <strain evidence="1">Derp</strain>
    </source>
</reference>
<organism evidence="1 2">
    <name type="scientific">Dermatophagoides pteronyssinus</name>
    <name type="common">European house dust mite</name>
    <dbReference type="NCBI Taxonomy" id="6956"/>
    <lineage>
        <taxon>Eukaryota</taxon>
        <taxon>Metazoa</taxon>
        <taxon>Ecdysozoa</taxon>
        <taxon>Arthropoda</taxon>
        <taxon>Chelicerata</taxon>
        <taxon>Arachnida</taxon>
        <taxon>Acari</taxon>
        <taxon>Acariformes</taxon>
        <taxon>Sarcoptiformes</taxon>
        <taxon>Astigmata</taxon>
        <taxon>Psoroptidia</taxon>
        <taxon>Analgoidea</taxon>
        <taxon>Pyroglyphidae</taxon>
        <taxon>Dermatophagoidinae</taxon>
        <taxon>Dermatophagoides</taxon>
    </lineage>
</organism>
<evidence type="ECO:0000313" key="1">
    <source>
        <dbReference type="EMBL" id="KAH9423492.1"/>
    </source>
</evidence>
<evidence type="ECO:0000313" key="2">
    <source>
        <dbReference type="Proteomes" id="UP000887458"/>
    </source>
</evidence>
<dbReference type="Proteomes" id="UP000887458">
    <property type="component" value="Unassembled WGS sequence"/>
</dbReference>
<gene>
    <name evidence="1" type="ORF">DERP_003771</name>
</gene>
<proteinExistence type="predicted"/>
<protein>
    <submittedName>
        <fullName evidence="1">Uncharacterized protein</fullName>
    </submittedName>
</protein>
<reference evidence="1 2" key="1">
    <citation type="journal article" date="2018" name="J. Allergy Clin. Immunol.">
        <title>High-quality assembly of Dermatophagoides pteronyssinus genome and transcriptome reveals a wide range of novel allergens.</title>
        <authorList>
            <person name="Liu X.Y."/>
            <person name="Yang K.Y."/>
            <person name="Wang M.Q."/>
            <person name="Kwok J.S."/>
            <person name="Zeng X."/>
            <person name="Yang Z."/>
            <person name="Xiao X.J."/>
            <person name="Lau C.P."/>
            <person name="Li Y."/>
            <person name="Huang Z.M."/>
            <person name="Ba J.G."/>
            <person name="Yim A.K."/>
            <person name="Ouyang C.Y."/>
            <person name="Ngai S.M."/>
            <person name="Chan T.F."/>
            <person name="Leung E.L."/>
            <person name="Liu L."/>
            <person name="Liu Z.G."/>
            <person name="Tsui S.K."/>
        </authorList>
    </citation>
    <scope>NUCLEOTIDE SEQUENCE [LARGE SCALE GENOMIC DNA]</scope>
    <source>
        <strain evidence="1">Derp</strain>
    </source>
</reference>
<accession>A0ABQ8JM38</accession>